<dbReference type="EMBL" id="JBHSJE010000002">
    <property type="protein sequence ID" value="MFC4978856.1"/>
    <property type="molecule type" value="Genomic_DNA"/>
</dbReference>
<dbReference type="RefSeq" id="WP_033305705.1">
    <property type="nucleotide sequence ID" value="NZ_JNXG01000026.1"/>
</dbReference>
<dbReference type="Proteomes" id="UP001595908">
    <property type="component" value="Unassembled WGS sequence"/>
</dbReference>
<name>A0ABV9V8T0_STRAZ</name>
<keyword evidence="2" id="KW-1185">Reference proteome</keyword>
<sequence>MFLVHAHFAALGPFELPSATGELIRTSLSPTDQVEHVSVHSLPPDSFVLGFFLLTGSLNEAERRAETICRRLLDEERLPPAVLRKVGAPLITPLFSS</sequence>
<evidence type="ECO:0000313" key="1">
    <source>
        <dbReference type="EMBL" id="MFC4978856.1"/>
    </source>
</evidence>
<comment type="caution">
    <text evidence="1">The sequence shown here is derived from an EMBL/GenBank/DDBJ whole genome shotgun (WGS) entry which is preliminary data.</text>
</comment>
<protein>
    <submittedName>
        <fullName evidence="1">Uncharacterized protein</fullName>
    </submittedName>
</protein>
<accession>A0ABV9V8T0</accession>
<organism evidence="1 2">
    <name type="scientific">Streptomyces atroolivaceus</name>
    <dbReference type="NCBI Taxonomy" id="66869"/>
    <lineage>
        <taxon>Bacteria</taxon>
        <taxon>Bacillati</taxon>
        <taxon>Actinomycetota</taxon>
        <taxon>Actinomycetes</taxon>
        <taxon>Kitasatosporales</taxon>
        <taxon>Streptomycetaceae</taxon>
        <taxon>Streptomyces</taxon>
    </lineage>
</organism>
<evidence type="ECO:0000313" key="2">
    <source>
        <dbReference type="Proteomes" id="UP001595908"/>
    </source>
</evidence>
<proteinExistence type="predicted"/>
<reference evidence="2" key="1">
    <citation type="journal article" date="2019" name="Int. J. Syst. Evol. Microbiol.">
        <title>The Global Catalogue of Microorganisms (GCM) 10K type strain sequencing project: providing services to taxonomists for standard genome sequencing and annotation.</title>
        <authorList>
            <consortium name="The Broad Institute Genomics Platform"/>
            <consortium name="The Broad Institute Genome Sequencing Center for Infectious Disease"/>
            <person name="Wu L."/>
            <person name="Ma J."/>
        </authorList>
    </citation>
    <scope>NUCLEOTIDE SEQUENCE [LARGE SCALE GENOMIC DNA]</scope>
    <source>
        <strain evidence="2">ICMP 257</strain>
    </source>
</reference>
<gene>
    <name evidence="1" type="ORF">ACFPL4_10800</name>
</gene>
<dbReference type="GeneID" id="31237503"/>